<evidence type="ECO:0000256" key="2">
    <source>
        <dbReference type="SAM" id="SignalP"/>
    </source>
</evidence>
<dbReference type="InParanoid" id="A0A316V6E5"/>
<name>A0A316V6E5_9BASI</name>
<evidence type="ECO:0000313" key="3">
    <source>
        <dbReference type="EMBL" id="PWN33169.1"/>
    </source>
</evidence>
<evidence type="ECO:0000313" key="4">
    <source>
        <dbReference type="Proteomes" id="UP000245771"/>
    </source>
</evidence>
<dbReference type="RefSeq" id="XP_025353471.1">
    <property type="nucleotide sequence ID" value="XM_025500955.1"/>
</dbReference>
<evidence type="ECO:0000256" key="1">
    <source>
        <dbReference type="SAM" id="MobiDB-lite"/>
    </source>
</evidence>
<feature type="signal peptide" evidence="2">
    <location>
        <begin position="1"/>
        <end position="23"/>
    </location>
</feature>
<feature type="compositionally biased region" description="Basic residues" evidence="1">
    <location>
        <begin position="58"/>
        <end position="73"/>
    </location>
</feature>
<reference evidence="3 4" key="1">
    <citation type="journal article" date="2018" name="Mol. Biol. Evol.">
        <title>Broad Genomic Sampling Reveals a Smut Pathogenic Ancestry of the Fungal Clade Ustilaginomycotina.</title>
        <authorList>
            <person name="Kijpornyongpan T."/>
            <person name="Mondo S.J."/>
            <person name="Barry K."/>
            <person name="Sandor L."/>
            <person name="Lee J."/>
            <person name="Lipzen A."/>
            <person name="Pangilinan J."/>
            <person name="LaButti K."/>
            <person name="Hainaut M."/>
            <person name="Henrissat B."/>
            <person name="Grigoriev I.V."/>
            <person name="Spatafora J.W."/>
            <person name="Aime M.C."/>
        </authorList>
    </citation>
    <scope>NUCLEOTIDE SEQUENCE [LARGE SCALE GENOMIC DNA]</scope>
    <source>
        <strain evidence="3 4">MCA 3882</strain>
    </source>
</reference>
<feature type="compositionally biased region" description="Low complexity" evidence="1">
    <location>
        <begin position="74"/>
        <end position="175"/>
    </location>
</feature>
<feature type="region of interest" description="Disordered" evidence="1">
    <location>
        <begin position="51"/>
        <end position="185"/>
    </location>
</feature>
<dbReference type="GeneID" id="37022736"/>
<keyword evidence="2" id="KW-0732">Signal</keyword>
<proteinExistence type="predicted"/>
<feature type="chain" id="PRO_5016251660" evidence="2">
    <location>
        <begin position="24"/>
        <end position="336"/>
    </location>
</feature>
<protein>
    <submittedName>
        <fullName evidence="3">Uncharacterized protein</fullName>
    </submittedName>
</protein>
<organism evidence="3 4">
    <name type="scientific">Meira miltonrushii</name>
    <dbReference type="NCBI Taxonomy" id="1280837"/>
    <lineage>
        <taxon>Eukaryota</taxon>
        <taxon>Fungi</taxon>
        <taxon>Dikarya</taxon>
        <taxon>Basidiomycota</taxon>
        <taxon>Ustilaginomycotina</taxon>
        <taxon>Exobasidiomycetes</taxon>
        <taxon>Exobasidiales</taxon>
        <taxon>Brachybasidiaceae</taxon>
        <taxon>Meira</taxon>
    </lineage>
</organism>
<sequence length="336" mass="35734">MMKSTFFLSILSILFVASHGVEAASSAKMIRRTTHKGKPFILDGKDGISYECTPLPSHHPKHHHPSHHPHPHPHASSTSSSKVKTTTFHHSTTATSTSTSGDPTTNTKTRSTGTPTSSTSTDVTSTAKPTSNTATDSTSTITSTSESIRTFTRSGTTTSTTPTTTSRAPDSTATTCPPGYSEVKQGDRYISQDSDLIDLKGLTIDLNILNFGKSGKQEDSKTVPASDDSICTTSTCCVKADPGKCPNGYQTARRGDTMIVEQDNDLVDLKGLTINLDILNFGGSAAKKQKAQNGQRCDAETCCYQEGSGFTEIDQDNDLIDAKGINIDLCILSGTC</sequence>
<dbReference type="OrthoDB" id="3358836at2759"/>
<dbReference type="Proteomes" id="UP000245771">
    <property type="component" value="Unassembled WGS sequence"/>
</dbReference>
<dbReference type="EMBL" id="KZ819604">
    <property type="protein sequence ID" value="PWN33169.1"/>
    <property type="molecule type" value="Genomic_DNA"/>
</dbReference>
<keyword evidence="4" id="KW-1185">Reference proteome</keyword>
<dbReference type="AlphaFoldDB" id="A0A316V6E5"/>
<dbReference type="STRING" id="1280837.A0A316V6E5"/>
<accession>A0A316V6E5</accession>
<gene>
    <name evidence="3" type="ORF">FA14DRAFT_179823</name>
</gene>